<proteinExistence type="predicted"/>
<dbReference type="PANTHER" id="PTHR43537:SF45">
    <property type="entry name" value="GNTR FAMILY REGULATORY PROTEIN"/>
    <property type="match status" value="1"/>
</dbReference>
<keyword evidence="3" id="KW-0804">Transcription</keyword>
<dbReference type="InterPro" id="IPR000485">
    <property type="entry name" value="AsnC-type_HTH_dom"/>
</dbReference>
<evidence type="ECO:0000256" key="1">
    <source>
        <dbReference type="ARBA" id="ARBA00023015"/>
    </source>
</evidence>
<dbReference type="PROSITE" id="PS50949">
    <property type="entry name" value="HTH_GNTR"/>
    <property type="match status" value="1"/>
</dbReference>
<dbReference type="InterPro" id="IPR036388">
    <property type="entry name" value="WH-like_DNA-bd_sf"/>
</dbReference>
<feature type="domain" description="HTH gntR-type" evidence="4">
    <location>
        <begin position="20"/>
        <end position="87"/>
    </location>
</feature>
<dbReference type="PANTHER" id="PTHR43537">
    <property type="entry name" value="TRANSCRIPTIONAL REGULATOR, GNTR FAMILY"/>
    <property type="match status" value="1"/>
</dbReference>
<dbReference type="PRINTS" id="PR00035">
    <property type="entry name" value="HTHGNTR"/>
</dbReference>
<reference evidence="5 6" key="1">
    <citation type="submission" date="2019-05" db="EMBL/GenBank/DDBJ databases">
        <title>Comparative genomics and metabolomics analyses of clavulanic acid producing Streptomyces species provides insight into specialized metabolism and evolution of beta-lactam biosynthetic gene clusters.</title>
        <authorList>
            <person name="Moore M.A."/>
            <person name="Cruz-Morales P."/>
            <person name="Barona Gomez F."/>
            <person name="Kapil T."/>
        </authorList>
    </citation>
    <scope>NUCLEOTIDE SEQUENCE [LARGE SCALE GENOMIC DNA]</scope>
    <source>
        <strain evidence="5 6">NRRL 5741</strain>
    </source>
</reference>
<dbReference type="OrthoDB" id="8664638at2"/>
<dbReference type="PRINTS" id="PR00033">
    <property type="entry name" value="HTHASNC"/>
</dbReference>
<evidence type="ECO:0000313" key="5">
    <source>
        <dbReference type="EMBL" id="MQT05552.1"/>
    </source>
</evidence>
<dbReference type="InterPro" id="IPR011711">
    <property type="entry name" value="GntR_C"/>
</dbReference>
<organism evidence="5 6">
    <name type="scientific">Streptomyces jumonjinensis</name>
    <dbReference type="NCBI Taxonomy" id="1945"/>
    <lineage>
        <taxon>Bacteria</taxon>
        <taxon>Bacillati</taxon>
        <taxon>Actinomycetota</taxon>
        <taxon>Actinomycetes</taxon>
        <taxon>Kitasatosporales</taxon>
        <taxon>Streptomycetaceae</taxon>
        <taxon>Streptomyces</taxon>
    </lineage>
</organism>
<dbReference type="RefSeq" id="WP_153527113.1">
    <property type="nucleotide sequence ID" value="NZ_JBEPDZ010000015.1"/>
</dbReference>
<comment type="caution">
    <text evidence="5">The sequence shown here is derived from an EMBL/GenBank/DDBJ whole genome shotgun (WGS) entry which is preliminary data.</text>
</comment>
<dbReference type="GO" id="GO:0043565">
    <property type="term" value="F:sequence-specific DNA binding"/>
    <property type="evidence" value="ECO:0007669"/>
    <property type="project" value="InterPro"/>
</dbReference>
<evidence type="ECO:0000313" key="6">
    <source>
        <dbReference type="Proteomes" id="UP000419138"/>
    </source>
</evidence>
<keyword evidence="2" id="KW-0238">DNA-binding</keyword>
<dbReference type="Proteomes" id="UP000419138">
    <property type="component" value="Unassembled WGS sequence"/>
</dbReference>
<dbReference type="Gene3D" id="1.10.10.10">
    <property type="entry name" value="Winged helix-like DNA-binding domain superfamily/Winged helix DNA-binding domain"/>
    <property type="match status" value="1"/>
</dbReference>
<dbReference type="SMART" id="SM00345">
    <property type="entry name" value="HTH_GNTR"/>
    <property type="match status" value="1"/>
</dbReference>
<dbReference type="SMART" id="SM00895">
    <property type="entry name" value="FCD"/>
    <property type="match status" value="1"/>
</dbReference>
<dbReference type="InterPro" id="IPR008920">
    <property type="entry name" value="TF_FadR/GntR_C"/>
</dbReference>
<evidence type="ECO:0000259" key="4">
    <source>
        <dbReference type="PROSITE" id="PS50949"/>
    </source>
</evidence>
<dbReference type="AlphaFoldDB" id="A0A646KTB7"/>
<dbReference type="Gene3D" id="1.20.120.530">
    <property type="entry name" value="GntR ligand-binding domain-like"/>
    <property type="match status" value="1"/>
</dbReference>
<dbReference type="Pfam" id="PF07729">
    <property type="entry name" value="FCD"/>
    <property type="match status" value="1"/>
</dbReference>
<protein>
    <submittedName>
        <fullName evidence="5">GntR family transcriptional regulator</fullName>
    </submittedName>
</protein>
<dbReference type="SUPFAM" id="SSF46785">
    <property type="entry name" value="Winged helix' DNA-binding domain"/>
    <property type="match status" value="1"/>
</dbReference>
<dbReference type="GO" id="GO:0003700">
    <property type="term" value="F:DNA-binding transcription factor activity"/>
    <property type="evidence" value="ECO:0007669"/>
    <property type="project" value="InterPro"/>
</dbReference>
<dbReference type="EMBL" id="VCLA01000204">
    <property type="protein sequence ID" value="MQT05552.1"/>
    <property type="molecule type" value="Genomic_DNA"/>
</dbReference>
<evidence type="ECO:0000256" key="3">
    <source>
        <dbReference type="ARBA" id="ARBA00023163"/>
    </source>
</evidence>
<accession>A0A646KTB7</accession>
<dbReference type="SUPFAM" id="SSF48008">
    <property type="entry name" value="GntR ligand-binding domain-like"/>
    <property type="match status" value="1"/>
</dbReference>
<dbReference type="InterPro" id="IPR036390">
    <property type="entry name" value="WH_DNA-bd_sf"/>
</dbReference>
<dbReference type="Pfam" id="PF00392">
    <property type="entry name" value="GntR"/>
    <property type="match status" value="1"/>
</dbReference>
<keyword evidence="1" id="KW-0805">Transcription regulation</keyword>
<name>A0A646KTB7_STRJU</name>
<sequence>MSSSRTAGLPARGTIGGAHQSLRDQVYLEARERIIDGRYPSGRRVVERELADELGVSRIPVREALQRLESEGFITVQARRGAFVAPLGPAEAADFFDIRERLEALAASLAALRADRDGLRTLEKLLERARRAAGSPRRARELVSIHADFHRQIVVMSGNPLLQDLMAPLDGRLRRLFSLTSEPTDGAVMCGEHERLYAAIREGDAPAAERIARGHVAGTREAAMRLLAAAESAARPA</sequence>
<dbReference type="InterPro" id="IPR000524">
    <property type="entry name" value="Tscrpt_reg_HTH_GntR"/>
</dbReference>
<evidence type="ECO:0000256" key="2">
    <source>
        <dbReference type="ARBA" id="ARBA00023125"/>
    </source>
</evidence>
<gene>
    <name evidence="5" type="ORF">FF041_37320</name>
</gene>
<dbReference type="CDD" id="cd07377">
    <property type="entry name" value="WHTH_GntR"/>
    <property type="match status" value="1"/>
</dbReference>
<keyword evidence="6" id="KW-1185">Reference proteome</keyword>